<accession>A0AAV0KWE6</accession>
<name>A0AAV0KWE6_9ROSI</name>
<comment type="caution">
    <text evidence="2">The sequence shown here is derived from an EMBL/GenBank/DDBJ whole genome shotgun (WGS) entry which is preliminary data.</text>
</comment>
<dbReference type="Proteomes" id="UP001154282">
    <property type="component" value="Unassembled WGS sequence"/>
</dbReference>
<dbReference type="AlphaFoldDB" id="A0AAV0KWE6"/>
<proteinExistence type="predicted"/>
<evidence type="ECO:0000256" key="1">
    <source>
        <dbReference type="SAM" id="MobiDB-lite"/>
    </source>
</evidence>
<dbReference type="EMBL" id="CAMGYJ010000005">
    <property type="protein sequence ID" value="CAI0425565.1"/>
    <property type="molecule type" value="Genomic_DNA"/>
</dbReference>
<evidence type="ECO:0000313" key="3">
    <source>
        <dbReference type="Proteomes" id="UP001154282"/>
    </source>
</evidence>
<organism evidence="2 3">
    <name type="scientific">Linum tenue</name>
    <dbReference type="NCBI Taxonomy" id="586396"/>
    <lineage>
        <taxon>Eukaryota</taxon>
        <taxon>Viridiplantae</taxon>
        <taxon>Streptophyta</taxon>
        <taxon>Embryophyta</taxon>
        <taxon>Tracheophyta</taxon>
        <taxon>Spermatophyta</taxon>
        <taxon>Magnoliopsida</taxon>
        <taxon>eudicotyledons</taxon>
        <taxon>Gunneridae</taxon>
        <taxon>Pentapetalae</taxon>
        <taxon>rosids</taxon>
        <taxon>fabids</taxon>
        <taxon>Malpighiales</taxon>
        <taxon>Linaceae</taxon>
        <taxon>Linum</taxon>
    </lineage>
</organism>
<gene>
    <name evidence="2" type="ORF">LITE_LOCUS20455</name>
</gene>
<sequence length="80" mass="8837">MSLRSFSGALQQLEKKLVDVSCVCAVVHAAGKVRVKTKKQSEKLRTRSISTRRPTPGGEGSFKRLDREIDDGNNAAEFVF</sequence>
<protein>
    <submittedName>
        <fullName evidence="2">Uncharacterized protein</fullName>
    </submittedName>
</protein>
<feature type="region of interest" description="Disordered" evidence="1">
    <location>
        <begin position="38"/>
        <end position="66"/>
    </location>
</feature>
<keyword evidence="3" id="KW-1185">Reference proteome</keyword>
<feature type="compositionally biased region" description="Low complexity" evidence="1">
    <location>
        <begin position="47"/>
        <end position="56"/>
    </location>
</feature>
<evidence type="ECO:0000313" key="2">
    <source>
        <dbReference type="EMBL" id="CAI0425565.1"/>
    </source>
</evidence>
<reference evidence="2" key="1">
    <citation type="submission" date="2022-08" db="EMBL/GenBank/DDBJ databases">
        <authorList>
            <person name="Gutierrez-Valencia J."/>
        </authorList>
    </citation>
    <scope>NUCLEOTIDE SEQUENCE</scope>
</reference>